<feature type="region of interest" description="Disordered" evidence="7">
    <location>
        <begin position="332"/>
        <end position="404"/>
    </location>
</feature>
<keyword evidence="4" id="KW-0804">Transcription</keyword>
<dbReference type="Proteomes" id="UP000092555">
    <property type="component" value="Unassembled WGS sequence"/>
</dbReference>
<feature type="compositionally biased region" description="Polar residues" evidence="7">
    <location>
        <begin position="341"/>
        <end position="353"/>
    </location>
</feature>
<evidence type="ECO:0000256" key="5">
    <source>
        <dbReference type="ARBA" id="ARBA00023242"/>
    </source>
</evidence>
<evidence type="ECO:0000256" key="4">
    <source>
        <dbReference type="ARBA" id="ARBA00023163"/>
    </source>
</evidence>
<comment type="subcellular location">
    <subcellularLocation>
        <location evidence="1">Nucleus</location>
    </subcellularLocation>
</comment>
<evidence type="ECO:0000256" key="6">
    <source>
        <dbReference type="SAM" id="Coils"/>
    </source>
</evidence>
<feature type="coiled-coil region" evidence="6">
    <location>
        <begin position="404"/>
        <end position="438"/>
    </location>
</feature>
<feature type="domain" description="BZIP" evidence="8">
    <location>
        <begin position="385"/>
        <end position="399"/>
    </location>
</feature>
<feature type="compositionally biased region" description="Basic and acidic residues" evidence="7">
    <location>
        <begin position="288"/>
        <end position="298"/>
    </location>
</feature>
<proteinExistence type="predicted"/>
<dbReference type="SUPFAM" id="SSF57959">
    <property type="entry name" value="Leucine zipper domain"/>
    <property type="match status" value="1"/>
</dbReference>
<comment type="caution">
    <text evidence="9">The sequence shown here is derived from an EMBL/GenBank/DDBJ whole genome shotgun (WGS) entry which is preliminary data.</text>
</comment>
<dbReference type="STRING" id="869754.A0A1A0HC38"/>
<evidence type="ECO:0000313" key="10">
    <source>
        <dbReference type="Proteomes" id="UP000092555"/>
    </source>
</evidence>
<evidence type="ECO:0000259" key="8">
    <source>
        <dbReference type="PROSITE" id="PS00036"/>
    </source>
</evidence>
<evidence type="ECO:0000256" key="2">
    <source>
        <dbReference type="ARBA" id="ARBA00023015"/>
    </source>
</evidence>
<feature type="compositionally biased region" description="Polar residues" evidence="7">
    <location>
        <begin position="116"/>
        <end position="132"/>
    </location>
</feature>
<keyword evidence="2" id="KW-0805">Transcription regulation</keyword>
<gene>
    <name evidence="9" type="ORF">METBIDRAFT_11957</name>
</gene>
<dbReference type="PANTHER" id="PTHR13044">
    <property type="entry name" value="ACTIVATING TRANSCRIPTION FACTOR ATF 4/5"/>
    <property type="match status" value="1"/>
</dbReference>
<feature type="region of interest" description="Disordered" evidence="7">
    <location>
        <begin position="49"/>
        <end position="258"/>
    </location>
</feature>
<dbReference type="Pfam" id="PF07716">
    <property type="entry name" value="bZIP_2"/>
    <property type="match status" value="1"/>
</dbReference>
<dbReference type="InterPro" id="IPR004827">
    <property type="entry name" value="bZIP"/>
</dbReference>
<dbReference type="InterPro" id="IPR046347">
    <property type="entry name" value="bZIP_sf"/>
</dbReference>
<evidence type="ECO:0000313" key="9">
    <source>
        <dbReference type="EMBL" id="OBA21442.1"/>
    </source>
</evidence>
<dbReference type="AlphaFoldDB" id="A0A1A0HC38"/>
<accession>A0A1A0HC38</accession>
<dbReference type="PROSITE" id="PS00036">
    <property type="entry name" value="BZIP_BASIC"/>
    <property type="match status" value="1"/>
</dbReference>
<keyword evidence="10" id="KW-1185">Reference proteome</keyword>
<organism evidence="9 10">
    <name type="scientific">Metschnikowia bicuspidata var. bicuspidata NRRL YB-4993</name>
    <dbReference type="NCBI Taxonomy" id="869754"/>
    <lineage>
        <taxon>Eukaryota</taxon>
        <taxon>Fungi</taxon>
        <taxon>Dikarya</taxon>
        <taxon>Ascomycota</taxon>
        <taxon>Saccharomycotina</taxon>
        <taxon>Pichiomycetes</taxon>
        <taxon>Metschnikowiaceae</taxon>
        <taxon>Metschnikowia</taxon>
    </lineage>
</organism>
<feature type="region of interest" description="Disordered" evidence="7">
    <location>
        <begin position="279"/>
        <end position="299"/>
    </location>
</feature>
<dbReference type="GO" id="GO:0000977">
    <property type="term" value="F:RNA polymerase II transcription regulatory region sequence-specific DNA binding"/>
    <property type="evidence" value="ECO:0007669"/>
    <property type="project" value="TreeGrafter"/>
</dbReference>
<dbReference type="EMBL" id="LXTC01000003">
    <property type="protein sequence ID" value="OBA21442.1"/>
    <property type="molecule type" value="Genomic_DNA"/>
</dbReference>
<dbReference type="GO" id="GO:0001228">
    <property type="term" value="F:DNA-binding transcription activator activity, RNA polymerase II-specific"/>
    <property type="evidence" value="ECO:0007669"/>
    <property type="project" value="TreeGrafter"/>
</dbReference>
<evidence type="ECO:0000256" key="3">
    <source>
        <dbReference type="ARBA" id="ARBA00023125"/>
    </source>
</evidence>
<keyword evidence="5" id="KW-0539">Nucleus</keyword>
<feature type="compositionally biased region" description="Basic and acidic residues" evidence="7">
    <location>
        <begin position="49"/>
        <end position="84"/>
    </location>
</feature>
<name>A0A1A0HC38_9ASCO</name>
<dbReference type="GO" id="GO:0089713">
    <property type="term" value="C:Cbf1-Met4-Met28 complex"/>
    <property type="evidence" value="ECO:0007669"/>
    <property type="project" value="TreeGrafter"/>
</dbReference>
<evidence type="ECO:0000256" key="1">
    <source>
        <dbReference type="ARBA" id="ARBA00004123"/>
    </source>
</evidence>
<keyword evidence="6" id="KW-0175">Coiled coil</keyword>
<dbReference type="SMART" id="SM00338">
    <property type="entry name" value="BRLZ"/>
    <property type="match status" value="1"/>
</dbReference>
<dbReference type="Gene3D" id="1.20.5.170">
    <property type="match status" value="1"/>
</dbReference>
<keyword evidence="3" id="KW-0238">DNA-binding</keyword>
<dbReference type="OrthoDB" id="1939598at2759"/>
<dbReference type="RefSeq" id="XP_018711952.1">
    <property type="nucleotide sequence ID" value="XM_018854130.1"/>
</dbReference>
<dbReference type="GO" id="GO:0005634">
    <property type="term" value="C:nucleus"/>
    <property type="evidence" value="ECO:0007669"/>
    <property type="project" value="UniProtKB-SubCell"/>
</dbReference>
<reference evidence="9 10" key="1">
    <citation type="submission" date="2016-05" db="EMBL/GenBank/DDBJ databases">
        <title>Comparative genomics of biotechnologically important yeasts.</title>
        <authorList>
            <consortium name="DOE Joint Genome Institute"/>
            <person name="Riley R."/>
            <person name="Haridas S."/>
            <person name="Wolfe K.H."/>
            <person name="Lopes M.R."/>
            <person name="Hittinger C.T."/>
            <person name="Goker M."/>
            <person name="Salamov A."/>
            <person name="Wisecaver J."/>
            <person name="Long T.M."/>
            <person name="Aerts A.L."/>
            <person name="Barry K."/>
            <person name="Choi C."/>
            <person name="Clum A."/>
            <person name="Coughlan A.Y."/>
            <person name="Deshpande S."/>
            <person name="Douglass A.P."/>
            <person name="Hanson S.J."/>
            <person name="Klenk H.-P."/>
            <person name="LaButti K."/>
            <person name="Lapidus A."/>
            <person name="Lindquist E."/>
            <person name="Lipzen A."/>
            <person name="Meier-kolthoff J.P."/>
            <person name="Ohm R.A."/>
            <person name="Otillar R.P."/>
            <person name="Pangilinan J."/>
            <person name="Peng Y."/>
            <person name="Rokas A."/>
            <person name="Rosa C.A."/>
            <person name="Scheuner C."/>
            <person name="Sibirny A.A."/>
            <person name="Slot J.C."/>
            <person name="Stielow J.B."/>
            <person name="Sun H."/>
            <person name="Kurtzman C.P."/>
            <person name="Blackwell M."/>
            <person name="Grigoriev I.V."/>
            <person name="Jeffries T.W."/>
        </authorList>
    </citation>
    <scope>NUCLEOTIDE SEQUENCE [LARGE SCALE GENOMIC DNA]</scope>
    <source>
        <strain evidence="9 10">NRRL YB-4993</strain>
    </source>
</reference>
<dbReference type="GeneID" id="30027106"/>
<evidence type="ECO:0000256" key="7">
    <source>
        <dbReference type="SAM" id="MobiDB-lite"/>
    </source>
</evidence>
<protein>
    <recommendedName>
        <fullName evidence="8">BZIP domain-containing protein</fullName>
    </recommendedName>
</protein>
<dbReference type="PANTHER" id="PTHR13044:SF14">
    <property type="entry name" value="CRYPTOCEPHAL, ISOFORM A"/>
    <property type="match status" value="1"/>
</dbReference>
<sequence length="473" mass="50881">MQETPAALIDQLVYFDNFLLNEDTPNLDLDAQVSLDLAAFADDSFVFAEEEKPDPGDLSDIDREDGNIDSHEDQRGQRHLEHAEAPLAGFEPPNEQAGASIQGRPGSGNLPFENQDPLSSSTSLGGPWVQQQKSRELSPPGNGEGKQLHSLLDSKIQTKKRNKLQQHAGHLAAPSSNHLPGPGPDFHQASESSPLRGGPLGPHNSHGDQGACNAHLLPAQHPGLGPRLDAGGGAGGVPDLTNLPKYPVPPGAQSSLKNAGLSQNQIDLLSALIAQHQTSLKTEPGLPRPRESSSRAQEENALSMLSAFIPGALSPGHSAVLSDLHGRGDPGLLDSGVAPSLQGSPASMYSSERSFSHVLATGNAAPKDPSQGNQSEGSAEPQVDKRKRNTAASARFRVKKKMKEKEMETKIQQLGDMIQKFEMRIGDLEIENRVLKNLIIEKGNRQSDEELRLLKDKARYVDRTQLHEAKEPE</sequence>